<keyword evidence="1" id="KW-1133">Transmembrane helix</keyword>
<dbReference type="Pfam" id="PF06772">
    <property type="entry name" value="LtrA"/>
    <property type="match status" value="1"/>
</dbReference>
<dbReference type="EMBL" id="JBHSFK010000049">
    <property type="protein sequence ID" value="MFC4506937.1"/>
    <property type="molecule type" value="Genomic_DNA"/>
</dbReference>
<dbReference type="InterPro" id="IPR010640">
    <property type="entry name" value="Low_temperature_requirement_A"/>
</dbReference>
<gene>
    <name evidence="2" type="ORF">ACFPIH_47105</name>
</gene>
<keyword evidence="3" id="KW-1185">Reference proteome</keyword>
<dbReference type="Proteomes" id="UP001595839">
    <property type="component" value="Unassembled WGS sequence"/>
</dbReference>
<evidence type="ECO:0000313" key="3">
    <source>
        <dbReference type="Proteomes" id="UP001595839"/>
    </source>
</evidence>
<sequence length="128" mass="13044">MSQSPSAGVAWFRPVWGYGHYALFASAAATGAGLAVNVARAEGHGTLTDEQAAATYTVPVAVFIAMVRLLHRHPSRTSAPADIVHLAAVLAVLAATCTAVPVLSTGIIAALLITATVVMAGRDAARQP</sequence>
<protein>
    <submittedName>
        <fullName evidence="2">Low temperature requirement protein A</fullName>
    </submittedName>
</protein>
<feature type="transmembrane region" description="Helical" evidence="1">
    <location>
        <begin position="21"/>
        <end position="41"/>
    </location>
</feature>
<accession>A0ABV9B730</accession>
<comment type="caution">
    <text evidence="2">The sequence shown here is derived from an EMBL/GenBank/DDBJ whole genome shotgun (WGS) entry which is preliminary data.</text>
</comment>
<dbReference type="RefSeq" id="WP_381185206.1">
    <property type="nucleotide sequence ID" value="NZ_JBHSFK010000049.1"/>
</dbReference>
<proteinExistence type="predicted"/>
<feature type="transmembrane region" description="Helical" evidence="1">
    <location>
        <begin position="53"/>
        <end position="71"/>
    </location>
</feature>
<keyword evidence="1" id="KW-0812">Transmembrane</keyword>
<keyword evidence="1" id="KW-0472">Membrane</keyword>
<name>A0ABV9B730_9ACTN</name>
<evidence type="ECO:0000256" key="1">
    <source>
        <dbReference type="SAM" id="Phobius"/>
    </source>
</evidence>
<reference evidence="3" key="1">
    <citation type="journal article" date="2019" name="Int. J. Syst. Evol. Microbiol.">
        <title>The Global Catalogue of Microorganisms (GCM) 10K type strain sequencing project: providing services to taxonomists for standard genome sequencing and annotation.</title>
        <authorList>
            <consortium name="The Broad Institute Genomics Platform"/>
            <consortium name="The Broad Institute Genome Sequencing Center for Infectious Disease"/>
            <person name="Wu L."/>
            <person name="Ma J."/>
        </authorList>
    </citation>
    <scope>NUCLEOTIDE SEQUENCE [LARGE SCALE GENOMIC DNA]</scope>
    <source>
        <strain evidence="3">CGMCC 4.7177</strain>
    </source>
</reference>
<evidence type="ECO:0000313" key="2">
    <source>
        <dbReference type="EMBL" id="MFC4506937.1"/>
    </source>
</evidence>
<organism evidence="2 3">
    <name type="scientific">Streptomyces vulcanius</name>
    <dbReference type="NCBI Taxonomy" id="1441876"/>
    <lineage>
        <taxon>Bacteria</taxon>
        <taxon>Bacillati</taxon>
        <taxon>Actinomycetota</taxon>
        <taxon>Actinomycetes</taxon>
        <taxon>Kitasatosporales</taxon>
        <taxon>Streptomycetaceae</taxon>
        <taxon>Streptomyces</taxon>
    </lineage>
</organism>